<dbReference type="CDD" id="cd00118">
    <property type="entry name" value="LysM"/>
    <property type="match status" value="1"/>
</dbReference>
<dbReference type="GO" id="GO:0071555">
    <property type="term" value="P:cell wall organization"/>
    <property type="evidence" value="ECO:0007669"/>
    <property type="project" value="UniProtKB-KW"/>
</dbReference>
<dbReference type="UniPathway" id="UPA00219"/>
<feature type="compositionally biased region" description="Low complexity" evidence="6">
    <location>
        <begin position="77"/>
        <end position="96"/>
    </location>
</feature>
<dbReference type="Gene3D" id="3.10.350.10">
    <property type="entry name" value="LysM domain"/>
    <property type="match status" value="1"/>
</dbReference>
<dbReference type="InterPro" id="IPR018392">
    <property type="entry name" value="LysM"/>
</dbReference>
<dbReference type="CDD" id="cd16913">
    <property type="entry name" value="YkuD_like"/>
    <property type="match status" value="1"/>
</dbReference>
<comment type="pathway">
    <text evidence="1">Cell wall biogenesis; peptidoglycan biosynthesis.</text>
</comment>
<dbReference type="PROSITE" id="PS51782">
    <property type="entry name" value="LYSM"/>
    <property type="match status" value="1"/>
</dbReference>
<dbReference type="SUPFAM" id="SSF141523">
    <property type="entry name" value="L,D-transpeptidase catalytic domain-like"/>
    <property type="match status" value="1"/>
</dbReference>
<organism evidence="9 10">
    <name type="scientific">Ilumatobacter coccineus (strain NBRC 103263 / KCTC 29153 / YM16-304)</name>
    <dbReference type="NCBI Taxonomy" id="1313172"/>
    <lineage>
        <taxon>Bacteria</taxon>
        <taxon>Bacillati</taxon>
        <taxon>Actinomycetota</taxon>
        <taxon>Acidimicrobiia</taxon>
        <taxon>Acidimicrobiales</taxon>
        <taxon>Ilumatobacteraceae</taxon>
        <taxon>Ilumatobacter</taxon>
    </lineage>
</organism>
<dbReference type="SMART" id="SM00257">
    <property type="entry name" value="LysM"/>
    <property type="match status" value="1"/>
</dbReference>
<keyword evidence="7" id="KW-0732">Signal</keyword>
<protein>
    <recommendedName>
        <fullName evidence="8">LysM domain-containing protein</fullName>
    </recommendedName>
</protein>
<evidence type="ECO:0000259" key="8">
    <source>
        <dbReference type="PROSITE" id="PS51782"/>
    </source>
</evidence>
<feature type="domain" description="LysM" evidence="8">
    <location>
        <begin position="105"/>
        <end position="151"/>
    </location>
</feature>
<evidence type="ECO:0000256" key="2">
    <source>
        <dbReference type="ARBA" id="ARBA00022679"/>
    </source>
</evidence>
<evidence type="ECO:0000256" key="1">
    <source>
        <dbReference type="ARBA" id="ARBA00004752"/>
    </source>
</evidence>
<evidence type="ECO:0000256" key="5">
    <source>
        <dbReference type="ARBA" id="ARBA00023316"/>
    </source>
</evidence>
<feature type="region of interest" description="Disordered" evidence="6">
    <location>
        <begin position="31"/>
        <end position="99"/>
    </location>
</feature>
<evidence type="ECO:0000256" key="4">
    <source>
        <dbReference type="ARBA" id="ARBA00022984"/>
    </source>
</evidence>
<dbReference type="EMBL" id="AP012057">
    <property type="protein sequence ID" value="BAN01681.1"/>
    <property type="molecule type" value="Genomic_DNA"/>
</dbReference>
<gene>
    <name evidence="9" type="ORF">YM304_13670</name>
</gene>
<dbReference type="InterPro" id="IPR005490">
    <property type="entry name" value="LD_TPept_cat_dom"/>
</dbReference>
<keyword evidence="2" id="KW-0808">Transferase</keyword>
<keyword evidence="10" id="KW-1185">Reference proteome</keyword>
<evidence type="ECO:0000313" key="10">
    <source>
        <dbReference type="Proteomes" id="UP000011863"/>
    </source>
</evidence>
<name>A0A6C7E521_ILUCY</name>
<accession>A0A6C7E521</accession>
<dbReference type="RefSeq" id="WP_015440928.1">
    <property type="nucleotide sequence ID" value="NC_020520.1"/>
</dbReference>
<dbReference type="OrthoDB" id="8887048at2"/>
<dbReference type="Proteomes" id="UP000011863">
    <property type="component" value="Chromosome"/>
</dbReference>
<dbReference type="GO" id="GO:0009252">
    <property type="term" value="P:peptidoglycan biosynthetic process"/>
    <property type="evidence" value="ECO:0007669"/>
    <property type="project" value="UniProtKB-UniPathway"/>
</dbReference>
<dbReference type="InterPro" id="IPR038063">
    <property type="entry name" value="Transpep_catalytic_dom"/>
</dbReference>
<reference evidence="9 10" key="1">
    <citation type="journal article" date="2013" name="Int. J. Syst. Evol. Microbiol.">
        <title>Ilumatobacter nonamiense sp. nov. and Ilumatobacter coccineum sp. nov., isolated from seashore sand.</title>
        <authorList>
            <person name="Matsumoto A."/>
            <person name="Kasai H."/>
            <person name="Matsuo Y."/>
            <person name="Shizuri Y."/>
            <person name="Ichikawa N."/>
            <person name="Fujita N."/>
            <person name="Omura S."/>
            <person name="Takahashi Y."/>
        </authorList>
    </citation>
    <scope>NUCLEOTIDE SEQUENCE [LARGE SCALE GENOMIC DNA]</scope>
    <source>
        <strain evidence="10">NBRC 103263 / KCTC 29153 / YM16-304</strain>
    </source>
</reference>
<keyword evidence="5" id="KW-0961">Cell wall biogenesis/degradation</keyword>
<keyword evidence="3" id="KW-0133">Cell shape</keyword>
<dbReference type="InterPro" id="IPR036779">
    <property type="entry name" value="LysM_dom_sf"/>
</dbReference>
<dbReference type="Pfam" id="PF01476">
    <property type="entry name" value="LysM"/>
    <property type="match status" value="1"/>
</dbReference>
<feature type="signal peptide" evidence="7">
    <location>
        <begin position="1"/>
        <end position="21"/>
    </location>
</feature>
<evidence type="ECO:0000313" key="9">
    <source>
        <dbReference type="EMBL" id="BAN01681.1"/>
    </source>
</evidence>
<evidence type="ECO:0000256" key="6">
    <source>
        <dbReference type="SAM" id="MobiDB-lite"/>
    </source>
</evidence>
<keyword evidence="4" id="KW-0573">Peptidoglycan synthesis</keyword>
<feature type="compositionally biased region" description="Low complexity" evidence="6">
    <location>
        <begin position="48"/>
        <end position="64"/>
    </location>
</feature>
<evidence type="ECO:0000256" key="3">
    <source>
        <dbReference type="ARBA" id="ARBA00022960"/>
    </source>
</evidence>
<feature type="compositionally biased region" description="Acidic residues" evidence="6">
    <location>
        <begin position="65"/>
        <end position="76"/>
    </location>
</feature>
<dbReference type="Pfam" id="PF03734">
    <property type="entry name" value="YkuD"/>
    <property type="match status" value="1"/>
</dbReference>
<dbReference type="GO" id="GO:0008360">
    <property type="term" value="P:regulation of cell shape"/>
    <property type="evidence" value="ECO:0007669"/>
    <property type="project" value="UniProtKB-KW"/>
</dbReference>
<dbReference type="GO" id="GO:0016740">
    <property type="term" value="F:transferase activity"/>
    <property type="evidence" value="ECO:0007669"/>
    <property type="project" value="UniProtKB-KW"/>
</dbReference>
<dbReference type="KEGG" id="aym:YM304_13670"/>
<proteinExistence type="predicted"/>
<dbReference type="AlphaFoldDB" id="A0A6C7E521"/>
<dbReference type="Gene3D" id="2.40.440.10">
    <property type="entry name" value="L,D-transpeptidase catalytic domain-like"/>
    <property type="match status" value="1"/>
</dbReference>
<sequence length="408" mass="43230">MLLQRTAAVLAGLTITATACASSQTNNAALPVPGDATAQVEPDTSTRPGTGTAVTAPSTTPSTTTDDDTTSTDDDATTTSTSAPATTSTTTTTTVPGLDVYDPDCVVEVQSGDSLGLIADAFDDPTVTIATIKAENEIETDVIYAGQVLDVCVDNGLDDITGSERAPNQALVEAARTDAVKRQQEKLNELFDGSGMRELLVDGISGPVTQQRLCAARLALGLDVTRADMEAGSEEEQLLMETDELRQPFTTALLSERWILIDRTCQVMFTGEGDNGITNIFSTSTGSEGYETRDQDRSRAFRFDPALDNGGWHNSTDYPVPEDNPLNGNMYKPLYFDGGQAIHGANNVPTTPQSKGCARLRVDDQETLIAWLGLDELGGATYNERLINVTVNVQGSYATPDAAPADDA</sequence>
<dbReference type="PROSITE" id="PS51257">
    <property type="entry name" value="PROKAR_LIPOPROTEIN"/>
    <property type="match status" value="1"/>
</dbReference>
<feature type="chain" id="PRO_5038875147" description="LysM domain-containing protein" evidence="7">
    <location>
        <begin position="22"/>
        <end position="408"/>
    </location>
</feature>
<evidence type="ECO:0000256" key="7">
    <source>
        <dbReference type="SAM" id="SignalP"/>
    </source>
</evidence>